<dbReference type="Pfam" id="PF18925">
    <property type="entry name" value="DUF5675"/>
    <property type="match status" value="1"/>
</dbReference>
<gene>
    <name evidence="2" type="ORF">DFE_1731</name>
</gene>
<sequence length="142" mass="15264">MKTVFLTRSSTGEQGTFGSLAIAGQLLRTAELPDHGNRRNVSCIPVGDYPCHLVRSPRFGTVYLVGKVPGRTGVLIHGGNLAGDSNRGWRTHSHGCILPGLHHGRLGDQRAVLCSRPALSRFMAALGGQPFILKIREAFSHA</sequence>
<dbReference type="AlphaFoldDB" id="A0A2Z6AYW3"/>
<evidence type="ECO:0000313" key="3">
    <source>
        <dbReference type="Proteomes" id="UP000269883"/>
    </source>
</evidence>
<dbReference type="KEGG" id="dfl:DFE_1731"/>
<proteinExistence type="predicted"/>
<protein>
    <recommendedName>
        <fullName evidence="1">DUF5675 domain-containing protein</fullName>
    </recommendedName>
</protein>
<evidence type="ECO:0000259" key="1">
    <source>
        <dbReference type="Pfam" id="PF18925"/>
    </source>
</evidence>
<keyword evidence="3" id="KW-1185">Reference proteome</keyword>
<dbReference type="Proteomes" id="UP000269883">
    <property type="component" value="Chromosome"/>
</dbReference>
<feature type="domain" description="DUF5675" evidence="1">
    <location>
        <begin position="6"/>
        <end position="126"/>
    </location>
</feature>
<accession>A0A2Z6AYW3</accession>
<dbReference type="EMBL" id="AP017378">
    <property type="protein sequence ID" value="BBD08457.1"/>
    <property type="molecule type" value="Genomic_DNA"/>
</dbReference>
<evidence type="ECO:0000313" key="2">
    <source>
        <dbReference type="EMBL" id="BBD08457.1"/>
    </source>
</evidence>
<organism evidence="2 3">
    <name type="scientific">Desulfovibrio ferrophilus</name>
    <dbReference type="NCBI Taxonomy" id="241368"/>
    <lineage>
        <taxon>Bacteria</taxon>
        <taxon>Pseudomonadati</taxon>
        <taxon>Thermodesulfobacteriota</taxon>
        <taxon>Desulfovibrionia</taxon>
        <taxon>Desulfovibrionales</taxon>
        <taxon>Desulfovibrionaceae</taxon>
        <taxon>Desulfovibrio</taxon>
    </lineage>
</organism>
<reference evidence="2 3" key="1">
    <citation type="journal article" date="2018" name="Sci. Adv.">
        <title>Multi-heme cytochromes provide a pathway for survival in energy-limited environments.</title>
        <authorList>
            <person name="Deng X."/>
            <person name="Dohmae N."/>
            <person name="Nealson K.H."/>
            <person name="Hashimoto K."/>
            <person name="Okamoto A."/>
        </authorList>
    </citation>
    <scope>NUCLEOTIDE SEQUENCE [LARGE SCALE GENOMIC DNA]</scope>
    <source>
        <strain evidence="2 3">IS5</strain>
    </source>
</reference>
<dbReference type="RefSeq" id="WP_232034741.1">
    <property type="nucleotide sequence ID" value="NZ_AP017378.1"/>
</dbReference>
<dbReference type="InterPro" id="IPR043732">
    <property type="entry name" value="DUF5675"/>
</dbReference>
<name>A0A2Z6AYW3_9BACT</name>